<reference evidence="2" key="1">
    <citation type="submission" date="2021-01" db="EMBL/GenBank/DDBJ databases">
        <authorList>
            <consortium name="Genoscope - CEA"/>
            <person name="William W."/>
        </authorList>
    </citation>
    <scope>NUCLEOTIDE SEQUENCE</scope>
</reference>
<protein>
    <submittedName>
        <fullName evidence="2">(rape) hypothetical protein</fullName>
    </submittedName>
</protein>
<feature type="non-terminal residue" evidence="2">
    <location>
        <position position="190"/>
    </location>
</feature>
<proteinExistence type="predicted"/>
<evidence type="ECO:0000256" key="1">
    <source>
        <dbReference type="SAM" id="MobiDB-lite"/>
    </source>
</evidence>
<sequence>MIEGATPTGSERSRERRSALVRISDPDLREQLQRRSTPSGDAGRLQEVEILSDNTQLRETVDANSSPALPPPTIDRGQGANRTPAAQRLGGLSSLGSRERTRAALASAMAIPVEVAPITSKAGTKRRTVRVTPKKRIVRSPKPGTKGRKTTTTRTANPPRKKLCLEKNNPKTGDKAGPSNAHATSGSNNS</sequence>
<evidence type="ECO:0000313" key="2">
    <source>
        <dbReference type="EMBL" id="CAF2048372.1"/>
    </source>
</evidence>
<organism evidence="2">
    <name type="scientific">Brassica napus</name>
    <name type="common">Rape</name>
    <dbReference type="NCBI Taxonomy" id="3708"/>
    <lineage>
        <taxon>Eukaryota</taxon>
        <taxon>Viridiplantae</taxon>
        <taxon>Streptophyta</taxon>
        <taxon>Embryophyta</taxon>
        <taxon>Tracheophyta</taxon>
        <taxon>Spermatophyta</taxon>
        <taxon>Magnoliopsida</taxon>
        <taxon>eudicotyledons</taxon>
        <taxon>Gunneridae</taxon>
        <taxon>Pentapetalae</taxon>
        <taxon>rosids</taxon>
        <taxon>malvids</taxon>
        <taxon>Brassicales</taxon>
        <taxon>Brassicaceae</taxon>
        <taxon>Brassiceae</taxon>
        <taxon>Brassica</taxon>
    </lineage>
</organism>
<dbReference type="Proteomes" id="UP001295469">
    <property type="component" value="Chromosome A09"/>
</dbReference>
<accession>A0A816PGR4</accession>
<feature type="compositionally biased region" description="Polar residues" evidence="1">
    <location>
        <begin position="181"/>
        <end position="190"/>
    </location>
</feature>
<feature type="compositionally biased region" description="Basic and acidic residues" evidence="1">
    <location>
        <begin position="163"/>
        <end position="174"/>
    </location>
</feature>
<feature type="region of interest" description="Disordered" evidence="1">
    <location>
        <begin position="122"/>
        <end position="190"/>
    </location>
</feature>
<dbReference type="AlphaFoldDB" id="A0A816PGR4"/>
<feature type="compositionally biased region" description="Basic residues" evidence="1">
    <location>
        <begin position="123"/>
        <end position="151"/>
    </location>
</feature>
<feature type="compositionally biased region" description="Polar residues" evidence="1">
    <location>
        <begin position="52"/>
        <end position="67"/>
    </location>
</feature>
<name>A0A816PGR4_BRANA</name>
<gene>
    <name evidence="2" type="ORF">DARMORV10_A09P50820.1</name>
</gene>
<dbReference type="EMBL" id="HG994363">
    <property type="protein sequence ID" value="CAF2048372.1"/>
    <property type="molecule type" value="Genomic_DNA"/>
</dbReference>
<feature type="region of interest" description="Disordered" evidence="1">
    <location>
        <begin position="1"/>
        <end position="100"/>
    </location>
</feature>
<feature type="compositionally biased region" description="Basic and acidic residues" evidence="1">
    <location>
        <begin position="11"/>
        <end position="33"/>
    </location>
</feature>